<protein>
    <recommendedName>
        <fullName evidence="4">Condensin complex subunit 2</fullName>
    </recommendedName>
</protein>
<dbReference type="InterPro" id="IPR022816">
    <property type="entry name" value="Condensin_barren_su2"/>
</dbReference>
<dbReference type="GO" id="GO:0003682">
    <property type="term" value="F:chromatin binding"/>
    <property type="evidence" value="ECO:0007669"/>
    <property type="project" value="TreeGrafter"/>
</dbReference>
<evidence type="ECO:0000256" key="4">
    <source>
        <dbReference type="ARBA" id="ARBA00016065"/>
    </source>
</evidence>
<comment type="caution">
    <text evidence="12">The sequence shown here is derived from an EMBL/GenBank/DDBJ whole genome shotgun (WGS) entry which is preliminary data.</text>
</comment>
<feature type="compositionally biased region" description="Basic and acidic residues" evidence="11">
    <location>
        <begin position="162"/>
        <end position="175"/>
    </location>
</feature>
<keyword evidence="7" id="KW-0132">Cell division</keyword>
<feature type="region of interest" description="Disordered" evidence="11">
    <location>
        <begin position="520"/>
        <end position="549"/>
    </location>
</feature>
<keyword evidence="10" id="KW-0131">Cell cycle</keyword>
<reference evidence="12 13" key="1">
    <citation type="journal article" date="2016" name="Front. Microbiol.">
        <title>Genome and transcriptome sequences reveal the specific parasitism of the nematophagous Purpureocillium lilacinum 36-1.</title>
        <authorList>
            <person name="Xie J."/>
            <person name="Li S."/>
            <person name="Mo C."/>
            <person name="Xiao X."/>
            <person name="Peng D."/>
            <person name="Wang G."/>
            <person name="Xiao Y."/>
        </authorList>
    </citation>
    <scope>NUCLEOTIDE SEQUENCE [LARGE SCALE GENOMIC DNA]</scope>
    <source>
        <strain evidence="12 13">36-1</strain>
    </source>
</reference>
<evidence type="ECO:0000256" key="5">
    <source>
        <dbReference type="ARBA" id="ARBA00022454"/>
    </source>
</evidence>
<dbReference type="AlphaFoldDB" id="A0A2U3EIR5"/>
<feature type="compositionally biased region" description="Acidic residues" evidence="11">
    <location>
        <begin position="529"/>
        <end position="541"/>
    </location>
</feature>
<keyword evidence="5" id="KW-0158">Chromosome</keyword>
<feature type="region of interest" description="Disordered" evidence="11">
    <location>
        <begin position="1"/>
        <end position="22"/>
    </location>
</feature>
<evidence type="ECO:0000256" key="9">
    <source>
        <dbReference type="ARBA" id="ARBA00023067"/>
    </source>
</evidence>
<evidence type="ECO:0000256" key="2">
    <source>
        <dbReference type="ARBA" id="ARBA00004496"/>
    </source>
</evidence>
<feature type="region of interest" description="Disordered" evidence="11">
    <location>
        <begin position="411"/>
        <end position="458"/>
    </location>
</feature>
<feature type="region of interest" description="Disordered" evidence="11">
    <location>
        <begin position="981"/>
        <end position="1002"/>
    </location>
</feature>
<name>A0A2U3EIR5_PURLI</name>
<comment type="subcellular location">
    <subcellularLocation>
        <location evidence="1">Chromosome</location>
    </subcellularLocation>
    <subcellularLocation>
        <location evidence="2">Cytoplasm</location>
    </subcellularLocation>
</comment>
<sequence length="1209" mass="131179">MPSRTSIVSYQDSRPPKAHLKTSPSSVVQHTAVHRLVPVDGASGERTQPSLMSSRGHLPAKVHASTTGQLVAQLRLDVVFECLSDRRLVTVVSVPNDIGCGLAAMISPKDTQPPKLGDGFPRSPMQTGNAGPPPCGRQFGQQSREKPQIPNPTNHTSRAQHHPKDATCRETDRCNPNRIPSLASASTTQTIPSALVSAARCLVLPKCHAPAAEKQSPPPPPALPTLSAPHVSAAPIFHAGKRPSSDTKMLVRIPLNDDATEKGQRMNSRKALHEKQINEIKKAATPRKGSIRLEDIENASPGSAMGTPRGSRGGVDGDENIMVGGVSVTPMKRVPILANFEEWMKMATDNKINATNSWNFALIDYFHDMSLLKEGDGVNFQKASCTLDGCVKIYTNRVDSVATETGKLLSGLADSNSNKKKDRDGDAEGEESEEELDEDGNVKKKPKKKTQRSSEATLAPSFSSLQLKKFELEFAVDPLFKKASADFDEGGAKGLLLNHLMIDSQGRIVFDSSDDAGDVITLGKNKDDDAADEDIENEDPDASTMQPEQSLIEDANVPQDEDEENAVPIDLASLRHRFFPDLAMLDDLDVCPSLKNFDLGDPSGSTDIPFLKAPEDWRMDQDKEKTPGAFGDKSGMFIDEEAPAGFDDDDLGLGSFDIGGDVAFGEGGEAWAREAALGPQMRVYDAGMGDEGGDGDGFDDNGEYVVSMVNPQNLDKMHDDILGFFDQALQKNWSSAEHWRIRKIKDINKPASETRKRKEKEPFEIDFAAPLESTMADIIHTQASSNSAISLPKKDWKSKSRNLLPDDKHFNSKSLLSLFLKPRARLSCRRTGFGARAGFGNAQQDSQPVGEMDEAFWANQKGPEETALPEGDYDANFFQDDGLPFPGGDDPDDDDLEFADAREHLSPEGEPGMTEAVGLTAMLGGETYPFTQAMGGAFGTTLVTQTRRVRPEYVQYARRAKKVDVRRLKEEIWKGMEFDKLENPAKDGAPSGTTQDSTQPADTTLRFSEVITGLQSVYPKSVMEDISTSYCFISLLHLANERGLVIENTESLSDLDIRKDWTAELIEGAEMADLQPIKRGISWNPSRTGKSEDVVSGNPGPRWSTPRCASVELVPQPRANEVRLSQTLLPNPPSAPKTPATAGANSPFGQESVGWTDEGKGEPAVGSAHPAFSPHRSSAEVIPPLTLSPLSPLGPFFSKNVALDDVGGP</sequence>
<dbReference type="GO" id="GO:0000796">
    <property type="term" value="C:condensin complex"/>
    <property type="evidence" value="ECO:0007669"/>
    <property type="project" value="InterPro"/>
</dbReference>
<comment type="similarity">
    <text evidence="3">Belongs to the CND2 (condensin subunit 2) family.</text>
</comment>
<proteinExistence type="inferred from homology"/>
<dbReference type="EMBL" id="LCWV01000003">
    <property type="protein sequence ID" value="PWI74399.1"/>
    <property type="molecule type" value="Genomic_DNA"/>
</dbReference>
<evidence type="ECO:0000256" key="6">
    <source>
        <dbReference type="ARBA" id="ARBA00022490"/>
    </source>
</evidence>
<feature type="region of interest" description="Disordered" evidence="11">
    <location>
        <begin position="1080"/>
        <end position="1107"/>
    </location>
</feature>
<evidence type="ECO:0000256" key="3">
    <source>
        <dbReference type="ARBA" id="ARBA00009471"/>
    </source>
</evidence>
<organism evidence="12 13">
    <name type="scientific">Purpureocillium lilacinum</name>
    <name type="common">Paecilomyces lilacinus</name>
    <dbReference type="NCBI Taxonomy" id="33203"/>
    <lineage>
        <taxon>Eukaryota</taxon>
        <taxon>Fungi</taxon>
        <taxon>Dikarya</taxon>
        <taxon>Ascomycota</taxon>
        <taxon>Pezizomycotina</taxon>
        <taxon>Sordariomycetes</taxon>
        <taxon>Hypocreomycetidae</taxon>
        <taxon>Hypocreales</taxon>
        <taxon>Ophiocordycipitaceae</taxon>
        <taxon>Purpureocillium</taxon>
    </lineage>
</organism>
<dbReference type="Proteomes" id="UP000245956">
    <property type="component" value="Unassembled WGS sequence"/>
</dbReference>
<dbReference type="GO" id="GO:0051301">
    <property type="term" value="P:cell division"/>
    <property type="evidence" value="ECO:0007669"/>
    <property type="project" value="UniProtKB-KW"/>
</dbReference>
<evidence type="ECO:0000313" key="12">
    <source>
        <dbReference type="EMBL" id="PWI74399.1"/>
    </source>
</evidence>
<keyword evidence="8" id="KW-0498">Mitosis</keyword>
<keyword evidence="6" id="KW-0963">Cytoplasm</keyword>
<feature type="compositionally biased region" description="Acidic residues" evidence="11">
    <location>
        <begin position="427"/>
        <end position="439"/>
    </location>
</feature>
<feature type="compositionally biased region" description="Polar residues" evidence="11">
    <location>
        <begin position="991"/>
        <end position="1002"/>
    </location>
</feature>
<gene>
    <name evidence="12" type="ORF">PCL_07713</name>
</gene>
<dbReference type="PANTHER" id="PTHR13108:SF9">
    <property type="entry name" value="CONDENSIN COMPLEX SUBUNIT 2"/>
    <property type="match status" value="1"/>
</dbReference>
<dbReference type="PANTHER" id="PTHR13108">
    <property type="entry name" value="CONDENSIN COMPLEX SUBUNIT 2"/>
    <property type="match status" value="1"/>
</dbReference>
<keyword evidence="9" id="KW-0226">DNA condensation</keyword>
<evidence type="ECO:0000256" key="11">
    <source>
        <dbReference type="SAM" id="MobiDB-lite"/>
    </source>
</evidence>
<feature type="region of interest" description="Disordered" evidence="11">
    <location>
        <begin position="298"/>
        <end position="318"/>
    </location>
</feature>
<feature type="compositionally biased region" description="Polar residues" evidence="11">
    <location>
        <begin position="1"/>
        <end position="12"/>
    </location>
</feature>
<evidence type="ECO:0000313" key="13">
    <source>
        <dbReference type="Proteomes" id="UP000245956"/>
    </source>
</evidence>
<feature type="compositionally biased region" description="Basic and acidic residues" evidence="11">
    <location>
        <begin position="417"/>
        <end position="426"/>
    </location>
</feature>
<evidence type="ECO:0000256" key="10">
    <source>
        <dbReference type="ARBA" id="ARBA00023306"/>
    </source>
</evidence>
<dbReference type="GO" id="GO:0005737">
    <property type="term" value="C:cytoplasm"/>
    <property type="evidence" value="ECO:0007669"/>
    <property type="project" value="UniProtKB-SubCell"/>
</dbReference>
<feature type="region of interest" description="Disordered" evidence="11">
    <location>
        <begin position="105"/>
        <end position="188"/>
    </location>
</feature>
<evidence type="ECO:0000256" key="7">
    <source>
        <dbReference type="ARBA" id="ARBA00022618"/>
    </source>
</evidence>
<evidence type="ECO:0000256" key="8">
    <source>
        <dbReference type="ARBA" id="ARBA00022776"/>
    </source>
</evidence>
<accession>A0A2U3EIR5</accession>
<evidence type="ECO:0000256" key="1">
    <source>
        <dbReference type="ARBA" id="ARBA00004286"/>
    </source>
</evidence>
<dbReference type="GO" id="GO:0007076">
    <property type="term" value="P:mitotic chromosome condensation"/>
    <property type="evidence" value="ECO:0007669"/>
    <property type="project" value="InterPro"/>
</dbReference>
<dbReference type="Pfam" id="PF05786">
    <property type="entry name" value="Cnd2"/>
    <property type="match status" value="1"/>
</dbReference>
<feature type="region of interest" description="Disordered" evidence="11">
    <location>
        <begin position="1127"/>
        <end position="1178"/>
    </location>
</feature>